<organism evidence="1 2">
    <name type="scientific">Symbiodinium natans</name>
    <dbReference type="NCBI Taxonomy" id="878477"/>
    <lineage>
        <taxon>Eukaryota</taxon>
        <taxon>Sar</taxon>
        <taxon>Alveolata</taxon>
        <taxon>Dinophyceae</taxon>
        <taxon>Suessiales</taxon>
        <taxon>Symbiodiniaceae</taxon>
        <taxon>Symbiodinium</taxon>
    </lineage>
</organism>
<comment type="caution">
    <text evidence="1">The sequence shown here is derived from an EMBL/GenBank/DDBJ whole genome shotgun (WGS) entry which is preliminary data.</text>
</comment>
<reference evidence="1" key="1">
    <citation type="submission" date="2021-02" db="EMBL/GenBank/DDBJ databases">
        <authorList>
            <person name="Dougan E. K."/>
            <person name="Rhodes N."/>
            <person name="Thang M."/>
            <person name="Chan C."/>
        </authorList>
    </citation>
    <scope>NUCLEOTIDE SEQUENCE</scope>
</reference>
<dbReference type="AlphaFoldDB" id="A0A812SZS2"/>
<gene>
    <name evidence="1" type="ORF">SNAT2548_LOCUS28391</name>
</gene>
<proteinExistence type="predicted"/>
<evidence type="ECO:0000313" key="2">
    <source>
        <dbReference type="Proteomes" id="UP000604046"/>
    </source>
</evidence>
<accession>A0A812SZS2</accession>
<dbReference type="EMBL" id="CAJNDS010002515">
    <property type="protein sequence ID" value="CAE7506927.1"/>
    <property type="molecule type" value="Genomic_DNA"/>
</dbReference>
<protein>
    <submittedName>
        <fullName evidence="1">Uncharacterized protein</fullName>
    </submittedName>
</protein>
<dbReference type="Proteomes" id="UP000604046">
    <property type="component" value="Unassembled WGS sequence"/>
</dbReference>
<evidence type="ECO:0000313" key="1">
    <source>
        <dbReference type="EMBL" id="CAE7506927.1"/>
    </source>
</evidence>
<keyword evidence="2" id="KW-1185">Reference proteome</keyword>
<name>A0A812SZS2_9DINO</name>
<sequence>MWQLLGGHEANEAGLAVTQGVKKALLEEVAAREVALASAGGVARLFCLPDEPRTPLRRLKAKDVDLTPEKLAAPTSLEERQRRRRKEGRCTFQPATLRELSAHQAKVHMYRMDVNDEEACTSSGTTWDDVHFFAERGASSMHASCLVRDGTGWDDQGRIGCVGELEPVTCGLLVDDLASDAYSDAQSFTVDEAAVFCAAKGKCSSRCQFPDIVEEYEGLWEQLGSGVEALMALEFTQRSCGDEFAMLFVECSECLWNPFALVMCLGCLGLHGVPEILRWRTTSRETRHPKALLAHVAEMGSLERSTATVSLHTALKNQEAFDADHAGQQKLFDCGRWCMALASATLTHLPASDTRRIVEDNLRSLFRQCRDPDDIAHSPALRTLLVYGECALPYVQQLIANTMLGFIEASLSTSPLNYDAVLDFMVHLQVVLRSMTKCQRQKWVSLTVRFLAALAALDLDLSSICSVVVYDLIWLWRVDEDPRRTYASVMPKLREFLQSPSFHEFVPDLKRLLLLY</sequence>